<gene>
    <name evidence="1" type="ORF">M407DRAFT_12633</name>
</gene>
<dbReference type="OrthoDB" id="2631524at2759"/>
<protein>
    <submittedName>
        <fullName evidence="1">Uncharacterized protein</fullName>
    </submittedName>
</protein>
<name>A0A0C3Q2V3_9AGAM</name>
<evidence type="ECO:0000313" key="2">
    <source>
        <dbReference type="Proteomes" id="UP000054248"/>
    </source>
</evidence>
<reference evidence="1 2" key="1">
    <citation type="submission" date="2014-04" db="EMBL/GenBank/DDBJ databases">
        <authorList>
            <consortium name="DOE Joint Genome Institute"/>
            <person name="Kuo A."/>
            <person name="Girlanda M."/>
            <person name="Perotto S."/>
            <person name="Kohler A."/>
            <person name="Nagy L.G."/>
            <person name="Floudas D."/>
            <person name="Copeland A."/>
            <person name="Barry K.W."/>
            <person name="Cichocki N."/>
            <person name="Veneault-Fourrey C."/>
            <person name="LaButti K."/>
            <person name="Lindquist E.A."/>
            <person name="Lipzen A."/>
            <person name="Lundell T."/>
            <person name="Morin E."/>
            <person name="Murat C."/>
            <person name="Sun H."/>
            <person name="Tunlid A."/>
            <person name="Henrissat B."/>
            <person name="Grigoriev I.V."/>
            <person name="Hibbett D.S."/>
            <person name="Martin F."/>
            <person name="Nordberg H.P."/>
            <person name="Cantor M.N."/>
            <person name="Hua S.X."/>
        </authorList>
    </citation>
    <scope>NUCLEOTIDE SEQUENCE [LARGE SCALE GENOMIC DNA]</scope>
    <source>
        <strain evidence="1 2">MUT 4182</strain>
    </source>
</reference>
<reference evidence="2" key="2">
    <citation type="submission" date="2015-01" db="EMBL/GenBank/DDBJ databases">
        <title>Evolutionary Origins and Diversification of the Mycorrhizal Mutualists.</title>
        <authorList>
            <consortium name="DOE Joint Genome Institute"/>
            <consortium name="Mycorrhizal Genomics Consortium"/>
            <person name="Kohler A."/>
            <person name="Kuo A."/>
            <person name="Nagy L.G."/>
            <person name="Floudas D."/>
            <person name="Copeland A."/>
            <person name="Barry K.W."/>
            <person name="Cichocki N."/>
            <person name="Veneault-Fourrey C."/>
            <person name="LaButti K."/>
            <person name="Lindquist E.A."/>
            <person name="Lipzen A."/>
            <person name="Lundell T."/>
            <person name="Morin E."/>
            <person name="Murat C."/>
            <person name="Riley R."/>
            <person name="Ohm R."/>
            <person name="Sun H."/>
            <person name="Tunlid A."/>
            <person name="Henrissat B."/>
            <person name="Grigoriev I.V."/>
            <person name="Hibbett D.S."/>
            <person name="Martin F."/>
        </authorList>
    </citation>
    <scope>NUCLEOTIDE SEQUENCE [LARGE SCALE GENOMIC DNA]</scope>
    <source>
        <strain evidence="2">MUT 4182</strain>
    </source>
</reference>
<sequence>MAQSGLRKPWWGWKSRSCAGLEGFHIPFAVKEYCQNQVGQVLKALQTLVWSEWKRRDLTRPHGAALRHSDWLPLYISEATIPQDRIRDATRDTDLTLCTVLWEHIPTGLCGLSFFNNHLDANARFSSFVIDGHTTSRFNEWAVGEKGKGFVLATQYFFEKVEQTVRRLEQSRTLKHGVSFRVGYEVGELKWKKSKHDVDQLKVINDDLTPTDLAGLMARRGRM</sequence>
<dbReference type="Proteomes" id="UP000054248">
    <property type="component" value="Unassembled WGS sequence"/>
</dbReference>
<evidence type="ECO:0000313" key="1">
    <source>
        <dbReference type="EMBL" id="KIO16814.1"/>
    </source>
</evidence>
<dbReference type="AlphaFoldDB" id="A0A0C3Q2V3"/>
<dbReference type="EMBL" id="KN823480">
    <property type="protein sequence ID" value="KIO16814.1"/>
    <property type="molecule type" value="Genomic_DNA"/>
</dbReference>
<proteinExistence type="predicted"/>
<dbReference type="HOGENOM" id="CLU_1240943_0_0_1"/>
<keyword evidence="2" id="KW-1185">Reference proteome</keyword>
<organism evidence="1 2">
    <name type="scientific">Tulasnella calospora MUT 4182</name>
    <dbReference type="NCBI Taxonomy" id="1051891"/>
    <lineage>
        <taxon>Eukaryota</taxon>
        <taxon>Fungi</taxon>
        <taxon>Dikarya</taxon>
        <taxon>Basidiomycota</taxon>
        <taxon>Agaricomycotina</taxon>
        <taxon>Agaricomycetes</taxon>
        <taxon>Cantharellales</taxon>
        <taxon>Tulasnellaceae</taxon>
        <taxon>Tulasnella</taxon>
    </lineage>
</organism>
<accession>A0A0C3Q2V3</accession>